<dbReference type="Proteomes" id="UP001295684">
    <property type="component" value="Unassembled WGS sequence"/>
</dbReference>
<feature type="region of interest" description="Disordered" evidence="1">
    <location>
        <begin position="290"/>
        <end position="316"/>
    </location>
</feature>
<name>A0AAD1Y7L2_EUPCR</name>
<evidence type="ECO:0000313" key="3">
    <source>
        <dbReference type="Proteomes" id="UP001295684"/>
    </source>
</evidence>
<protein>
    <submittedName>
        <fullName evidence="2">Uncharacterized protein</fullName>
    </submittedName>
</protein>
<sequence length="343" mass="39042">MEEEKEPKDTKEPEQVKEIIDEKFTPEADVQVKSLPDNYFAEIKKKSSSPNPFDCYMSSQVPENDPPNQDNMMSLVPSGQSSRNYRKVVDSHSNQPNSVRSQNNTNPYERLKRKRINNEASCQRSSEQRLQSSNKYFKDQRGNHQNTVTTQDSAYVCLNRGDVIIRANEIETVVPCDVEKGFLPSGKSITRIYPNQQVKMMILPAARKSSSMTFDHRAQEFTETENNNQQKHSSSFMAQLSPFHQGLIHTLGKLYCLREYKVNCFSDSPQQLSFPSSSALAQIGDHIGSYQSSSSDRVCTNLDNEGSPKNSQKVSLNETNQNFFSKLKIPQKRSKSDEMSKKL</sequence>
<evidence type="ECO:0000313" key="2">
    <source>
        <dbReference type="EMBL" id="CAI2386653.1"/>
    </source>
</evidence>
<accession>A0AAD1Y7L2</accession>
<evidence type="ECO:0000256" key="1">
    <source>
        <dbReference type="SAM" id="MobiDB-lite"/>
    </source>
</evidence>
<gene>
    <name evidence="2" type="ORF">ECRASSUSDP1_LOCUS28275</name>
</gene>
<feature type="compositionally biased region" description="Polar residues" evidence="1">
    <location>
        <begin position="57"/>
        <end position="83"/>
    </location>
</feature>
<feature type="compositionally biased region" description="Polar residues" evidence="1">
    <location>
        <begin position="91"/>
        <end position="107"/>
    </location>
</feature>
<proteinExistence type="predicted"/>
<feature type="compositionally biased region" description="Polar residues" evidence="1">
    <location>
        <begin position="118"/>
        <end position="135"/>
    </location>
</feature>
<comment type="caution">
    <text evidence="2">The sequence shown here is derived from an EMBL/GenBank/DDBJ whole genome shotgun (WGS) entry which is preliminary data.</text>
</comment>
<reference evidence="2" key="1">
    <citation type="submission" date="2023-07" db="EMBL/GenBank/DDBJ databases">
        <authorList>
            <consortium name="AG Swart"/>
            <person name="Singh M."/>
            <person name="Singh A."/>
            <person name="Seah K."/>
            <person name="Emmerich C."/>
        </authorList>
    </citation>
    <scope>NUCLEOTIDE SEQUENCE</scope>
    <source>
        <strain evidence="2">DP1</strain>
    </source>
</reference>
<dbReference type="AlphaFoldDB" id="A0AAD1Y7L2"/>
<dbReference type="EMBL" id="CAMPGE010029176">
    <property type="protein sequence ID" value="CAI2386653.1"/>
    <property type="molecule type" value="Genomic_DNA"/>
</dbReference>
<feature type="region of interest" description="Disordered" evidence="1">
    <location>
        <begin position="43"/>
        <end position="144"/>
    </location>
</feature>
<organism evidence="2 3">
    <name type="scientific">Euplotes crassus</name>
    <dbReference type="NCBI Taxonomy" id="5936"/>
    <lineage>
        <taxon>Eukaryota</taxon>
        <taxon>Sar</taxon>
        <taxon>Alveolata</taxon>
        <taxon>Ciliophora</taxon>
        <taxon>Intramacronucleata</taxon>
        <taxon>Spirotrichea</taxon>
        <taxon>Hypotrichia</taxon>
        <taxon>Euplotida</taxon>
        <taxon>Euplotidae</taxon>
        <taxon>Moneuplotes</taxon>
    </lineage>
</organism>
<keyword evidence="3" id="KW-1185">Reference proteome</keyword>
<feature type="region of interest" description="Disordered" evidence="1">
    <location>
        <begin position="1"/>
        <end position="24"/>
    </location>
</feature>